<evidence type="ECO:0000313" key="3">
    <source>
        <dbReference type="Proteomes" id="UP000278143"/>
    </source>
</evidence>
<sequence length="274" mass="30400">MLASRLVLAIATTASMLMLAAFDTAEAIWPIKKIQKSVPTLTIIPGTTLGNMMLGKIGTEMVGIARYPNVPLDTLRKGTVLANEAHQLFLKTCAKYKAKDTTEQVAMDSIGCPSGRRIEGDNIYYVLKVAGYPGKSSSIFSAKAAARLKDSATRNKVLGQLILAHRMAYKLDWYLSWEESDVMLTNEGNVFISPHSFVMDTNFALIPDDGKYYHRELHLKLGYISDMMYEFLRLFFAKYTFPGENVHALINAFVAQLPGRLRTMKPRSFGAAAA</sequence>
<keyword evidence="3" id="KW-1185">Reference proteome</keyword>
<feature type="chain" id="PRO_5020503821" evidence="1">
    <location>
        <begin position="28"/>
        <end position="274"/>
    </location>
</feature>
<name>A0A4P9Z5B9_9FUNG</name>
<proteinExistence type="predicted"/>
<dbReference type="OrthoDB" id="10617115at2759"/>
<gene>
    <name evidence="2" type="ORF">SYNPS1DRAFT_26714</name>
</gene>
<reference evidence="3" key="1">
    <citation type="journal article" date="2018" name="Nat. Microbiol.">
        <title>Leveraging single-cell genomics to expand the fungal tree of life.</title>
        <authorList>
            <person name="Ahrendt S.R."/>
            <person name="Quandt C.A."/>
            <person name="Ciobanu D."/>
            <person name="Clum A."/>
            <person name="Salamov A."/>
            <person name="Andreopoulos B."/>
            <person name="Cheng J.F."/>
            <person name="Woyke T."/>
            <person name="Pelin A."/>
            <person name="Henrissat B."/>
            <person name="Reynolds N.K."/>
            <person name="Benny G.L."/>
            <person name="Smith M.E."/>
            <person name="James T.Y."/>
            <person name="Grigoriev I.V."/>
        </authorList>
    </citation>
    <scope>NUCLEOTIDE SEQUENCE [LARGE SCALE GENOMIC DNA]</scope>
    <source>
        <strain evidence="3">Benny S71-1</strain>
    </source>
</reference>
<dbReference type="EMBL" id="KZ989174">
    <property type="protein sequence ID" value="RKP27648.1"/>
    <property type="molecule type" value="Genomic_DNA"/>
</dbReference>
<dbReference type="AlphaFoldDB" id="A0A4P9Z5B9"/>
<evidence type="ECO:0000313" key="2">
    <source>
        <dbReference type="EMBL" id="RKP27648.1"/>
    </source>
</evidence>
<keyword evidence="1" id="KW-0732">Signal</keyword>
<organism evidence="2 3">
    <name type="scientific">Syncephalis pseudoplumigaleata</name>
    <dbReference type="NCBI Taxonomy" id="1712513"/>
    <lineage>
        <taxon>Eukaryota</taxon>
        <taxon>Fungi</taxon>
        <taxon>Fungi incertae sedis</taxon>
        <taxon>Zoopagomycota</taxon>
        <taxon>Zoopagomycotina</taxon>
        <taxon>Zoopagomycetes</taxon>
        <taxon>Zoopagales</taxon>
        <taxon>Piptocephalidaceae</taxon>
        <taxon>Syncephalis</taxon>
    </lineage>
</organism>
<accession>A0A4P9Z5B9</accession>
<dbReference type="Proteomes" id="UP000278143">
    <property type="component" value="Unassembled WGS sequence"/>
</dbReference>
<feature type="signal peptide" evidence="1">
    <location>
        <begin position="1"/>
        <end position="27"/>
    </location>
</feature>
<evidence type="ECO:0000256" key="1">
    <source>
        <dbReference type="SAM" id="SignalP"/>
    </source>
</evidence>
<protein>
    <submittedName>
        <fullName evidence="2">Uncharacterized protein</fullName>
    </submittedName>
</protein>